<dbReference type="AlphaFoldDB" id="A0A6G0U174"/>
<dbReference type="Proteomes" id="UP000475862">
    <property type="component" value="Unassembled WGS sequence"/>
</dbReference>
<comment type="caution">
    <text evidence="1">The sequence shown here is derived from an EMBL/GenBank/DDBJ whole genome shotgun (WGS) entry which is preliminary data.</text>
</comment>
<sequence length="257" mass="29543">MRNSNLINDVYILLIKINEKNGIAGEPPKNETLTEELKNLAVEYPSTISFKYLSPTVAVIVTSVSSKDTKKGALHPARKVLAYKTQIFFNYRTIIIFKPIFESSTSVIRHYIATQLPPEWSILQIQADQTFHNLNLHIQSWTINCLYIGLSVCINMYEENHFLEELCMMVKYSLVPHKINRLHFGKSETQNAHETEFTINLFTNKKFNVTCHILWASVRCSYSMNIGVLAPPSDLWRIISNILSYWGSQTRPKDLAT</sequence>
<organism evidence="1 2">
    <name type="scientific">Aphis glycines</name>
    <name type="common">Soybean aphid</name>
    <dbReference type="NCBI Taxonomy" id="307491"/>
    <lineage>
        <taxon>Eukaryota</taxon>
        <taxon>Metazoa</taxon>
        <taxon>Ecdysozoa</taxon>
        <taxon>Arthropoda</taxon>
        <taxon>Hexapoda</taxon>
        <taxon>Insecta</taxon>
        <taxon>Pterygota</taxon>
        <taxon>Neoptera</taxon>
        <taxon>Paraneoptera</taxon>
        <taxon>Hemiptera</taxon>
        <taxon>Sternorrhyncha</taxon>
        <taxon>Aphidomorpha</taxon>
        <taxon>Aphidoidea</taxon>
        <taxon>Aphididae</taxon>
        <taxon>Aphidini</taxon>
        <taxon>Aphis</taxon>
        <taxon>Aphis</taxon>
    </lineage>
</organism>
<gene>
    <name evidence="1" type="ORF">AGLY_002628</name>
</gene>
<protein>
    <submittedName>
        <fullName evidence="1">Uncharacterized protein</fullName>
    </submittedName>
</protein>
<proteinExistence type="predicted"/>
<accession>A0A6G0U174</accession>
<name>A0A6G0U174_APHGL</name>
<keyword evidence="2" id="KW-1185">Reference proteome</keyword>
<evidence type="ECO:0000313" key="2">
    <source>
        <dbReference type="Proteomes" id="UP000475862"/>
    </source>
</evidence>
<evidence type="ECO:0000313" key="1">
    <source>
        <dbReference type="EMBL" id="KAE9542717.1"/>
    </source>
</evidence>
<reference evidence="1 2" key="1">
    <citation type="submission" date="2019-08" db="EMBL/GenBank/DDBJ databases">
        <title>The genome of the soybean aphid Biotype 1, its phylome, world population structure and adaptation to the North American continent.</title>
        <authorList>
            <person name="Giordano R."/>
            <person name="Donthu R.K."/>
            <person name="Hernandez A.G."/>
            <person name="Wright C.L."/>
            <person name="Zimin A.V."/>
        </authorList>
    </citation>
    <scope>NUCLEOTIDE SEQUENCE [LARGE SCALE GENOMIC DNA]</scope>
    <source>
        <tissue evidence="1">Whole aphids</tissue>
    </source>
</reference>
<dbReference type="EMBL" id="VYZN01000009">
    <property type="protein sequence ID" value="KAE9542717.1"/>
    <property type="molecule type" value="Genomic_DNA"/>
</dbReference>